<dbReference type="InterPro" id="IPR020612">
    <property type="entry name" value="Methylthiotransferase_CS"/>
</dbReference>
<evidence type="ECO:0000259" key="15">
    <source>
        <dbReference type="PROSITE" id="PS50926"/>
    </source>
</evidence>
<dbReference type="GO" id="GO:0005829">
    <property type="term" value="C:cytosol"/>
    <property type="evidence" value="ECO:0007669"/>
    <property type="project" value="TreeGrafter"/>
</dbReference>
<dbReference type="FunFam" id="3.40.50.12160:FF:000001">
    <property type="entry name" value="tRNA-2-methylthio-N(6)-dimethylallyladenosine synthase"/>
    <property type="match status" value="1"/>
</dbReference>
<evidence type="ECO:0000256" key="4">
    <source>
        <dbReference type="ARBA" id="ARBA00022679"/>
    </source>
</evidence>
<dbReference type="GO" id="GO:0051539">
    <property type="term" value="F:4 iron, 4 sulfur cluster binding"/>
    <property type="evidence" value="ECO:0007669"/>
    <property type="project" value="UniProtKB-UniRule"/>
</dbReference>
<feature type="domain" description="Radical SAM core" evidence="17">
    <location>
        <begin position="140"/>
        <end position="373"/>
    </location>
</feature>
<dbReference type="InterPro" id="IPR005839">
    <property type="entry name" value="Methylthiotransferase"/>
</dbReference>
<dbReference type="SFLD" id="SFLDG01082">
    <property type="entry name" value="B12-binding_domain_containing"/>
    <property type="match status" value="1"/>
</dbReference>
<dbReference type="PANTHER" id="PTHR43020">
    <property type="entry name" value="CDK5 REGULATORY SUBUNIT-ASSOCIATED PROTEIN 1"/>
    <property type="match status" value="1"/>
</dbReference>
<dbReference type="SFLD" id="SFLDS00029">
    <property type="entry name" value="Radical_SAM"/>
    <property type="match status" value="1"/>
</dbReference>
<dbReference type="Proteomes" id="UP000295106">
    <property type="component" value="Unassembled WGS sequence"/>
</dbReference>
<dbReference type="EMBL" id="SLXD01000012">
    <property type="protein sequence ID" value="TCP00595.1"/>
    <property type="molecule type" value="Genomic_DNA"/>
</dbReference>
<dbReference type="InterPro" id="IPR006463">
    <property type="entry name" value="MiaB_methiolase"/>
</dbReference>
<comment type="subunit">
    <text evidence="14">Monomer.</text>
</comment>
<dbReference type="HAMAP" id="MF_01864">
    <property type="entry name" value="tRNA_metthiotr_MiaB"/>
    <property type="match status" value="1"/>
</dbReference>
<keyword evidence="8 14" id="KW-0408">Iron</keyword>
<evidence type="ECO:0000259" key="17">
    <source>
        <dbReference type="PROSITE" id="PS51918"/>
    </source>
</evidence>
<feature type="binding site" evidence="14">
    <location>
        <position position="154"/>
    </location>
    <ligand>
        <name>[4Fe-4S] cluster</name>
        <dbReference type="ChEBI" id="CHEBI:49883"/>
        <label>2</label>
        <note>4Fe-4S-S-AdoMet</note>
    </ligand>
</feature>
<dbReference type="OrthoDB" id="9805215at2"/>
<dbReference type="InterPro" id="IPR013848">
    <property type="entry name" value="Methylthiotransferase_N"/>
</dbReference>
<keyword evidence="7 14" id="KW-0479">Metal-binding</keyword>
<feature type="binding site" evidence="14">
    <location>
        <position position="11"/>
    </location>
    <ligand>
        <name>[4Fe-4S] cluster</name>
        <dbReference type="ChEBI" id="CHEBI:49883"/>
        <label>1</label>
    </ligand>
</feature>
<evidence type="ECO:0000256" key="1">
    <source>
        <dbReference type="ARBA" id="ARBA00003234"/>
    </source>
</evidence>
<evidence type="ECO:0000256" key="6">
    <source>
        <dbReference type="ARBA" id="ARBA00022694"/>
    </source>
</evidence>
<keyword evidence="9 14" id="KW-0411">Iron-sulfur</keyword>
<dbReference type="AlphaFoldDB" id="A0A4R2M6T4"/>
<dbReference type="PROSITE" id="PS51918">
    <property type="entry name" value="RADICAL_SAM"/>
    <property type="match status" value="1"/>
</dbReference>
<evidence type="ECO:0000256" key="13">
    <source>
        <dbReference type="ARBA" id="ARBA00052587"/>
    </source>
</evidence>
<comment type="catalytic activity">
    <reaction evidence="12">
        <text>2-thio-N(6)-dimethylallyladenosine(37) in tRNA + S-adenosyl-L-methionine = 2-methylsulfanyl-N(6)-dimethylallyladenosine(37) in tRNA + S-adenosyl-L-homocysteine + H(+)</text>
        <dbReference type="Rhea" id="RHEA:37063"/>
        <dbReference type="Rhea" id="RHEA-COMP:10376"/>
        <dbReference type="Rhea" id="RHEA-COMP:10377"/>
        <dbReference type="ChEBI" id="CHEBI:15378"/>
        <dbReference type="ChEBI" id="CHEBI:57856"/>
        <dbReference type="ChEBI" id="CHEBI:59789"/>
        <dbReference type="ChEBI" id="CHEBI:74416"/>
        <dbReference type="ChEBI" id="CHEBI:74417"/>
    </reaction>
    <physiologicalReaction direction="left-to-right" evidence="12">
        <dbReference type="Rhea" id="RHEA:37064"/>
    </physiologicalReaction>
</comment>
<dbReference type="SUPFAM" id="SSF102114">
    <property type="entry name" value="Radical SAM enzymes"/>
    <property type="match status" value="1"/>
</dbReference>
<dbReference type="SFLD" id="SFLDG01061">
    <property type="entry name" value="methylthiotransferase"/>
    <property type="match status" value="1"/>
</dbReference>
<dbReference type="EC" id="2.8.4.3" evidence="10 14"/>
<comment type="subcellular location">
    <subcellularLocation>
        <location evidence="14">Cytoplasm</location>
    </subcellularLocation>
</comment>
<dbReference type="InterPro" id="IPR038135">
    <property type="entry name" value="Methylthiotransferase_N_sf"/>
</dbReference>
<comment type="catalytic activity">
    <reaction evidence="13">
        <text>N(6)-dimethylallyladenosine(37) in tRNA + (sulfur carrier)-SH + AH2 + 2 S-adenosyl-L-methionine = 2-methylsulfanyl-N(6)-dimethylallyladenosine(37) in tRNA + (sulfur carrier)-H + 5'-deoxyadenosine + L-methionine + A + S-adenosyl-L-homocysteine + 2 H(+)</text>
        <dbReference type="Rhea" id="RHEA:37067"/>
        <dbReference type="Rhea" id="RHEA-COMP:10375"/>
        <dbReference type="Rhea" id="RHEA-COMP:10376"/>
        <dbReference type="Rhea" id="RHEA-COMP:14737"/>
        <dbReference type="Rhea" id="RHEA-COMP:14739"/>
        <dbReference type="ChEBI" id="CHEBI:13193"/>
        <dbReference type="ChEBI" id="CHEBI:15378"/>
        <dbReference type="ChEBI" id="CHEBI:17319"/>
        <dbReference type="ChEBI" id="CHEBI:17499"/>
        <dbReference type="ChEBI" id="CHEBI:29917"/>
        <dbReference type="ChEBI" id="CHEBI:57844"/>
        <dbReference type="ChEBI" id="CHEBI:57856"/>
        <dbReference type="ChEBI" id="CHEBI:59789"/>
        <dbReference type="ChEBI" id="CHEBI:64428"/>
        <dbReference type="ChEBI" id="CHEBI:74415"/>
        <dbReference type="ChEBI" id="CHEBI:74417"/>
        <dbReference type="EC" id="2.8.4.3"/>
    </reaction>
    <physiologicalReaction direction="left-to-right" evidence="13">
        <dbReference type="Rhea" id="RHEA:37068"/>
    </physiologicalReaction>
</comment>
<dbReference type="Gene3D" id="3.40.50.12160">
    <property type="entry name" value="Methylthiotransferase, N-terminal domain"/>
    <property type="match status" value="1"/>
</dbReference>
<evidence type="ECO:0000256" key="8">
    <source>
        <dbReference type="ARBA" id="ARBA00023004"/>
    </source>
</evidence>
<dbReference type="GO" id="GO:0046872">
    <property type="term" value="F:metal ion binding"/>
    <property type="evidence" value="ECO:0007669"/>
    <property type="project" value="UniProtKB-KW"/>
</dbReference>
<feature type="domain" description="MTTase N-terminal" evidence="16">
    <location>
        <begin position="2"/>
        <end position="117"/>
    </location>
</feature>
<protein>
    <recommendedName>
        <fullName evidence="10 14">tRNA-2-methylthio-N(6)-dimethylallyladenosine synthase</fullName>
        <ecNumber evidence="10 14">2.8.4.3</ecNumber>
    </recommendedName>
    <alternativeName>
        <fullName evidence="14">(Dimethylallyl)adenosine tRNA methylthiotransferase MiaB</fullName>
    </alternativeName>
    <alternativeName>
        <fullName evidence="14">tRNA-i(6)A37 methylthiotransferase</fullName>
    </alternativeName>
</protein>
<dbReference type="PROSITE" id="PS50926">
    <property type="entry name" value="TRAM"/>
    <property type="match status" value="1"/>
</dbReference>
<keyword evidence="5 14" id="KW-0949">S-adenosyl-L-methionine</keyword>
<keyword evidence="2 14" id="KW-0004">4Fe-4S</keyword>
<dbReference type="Pfam" id="PF04055">
    <property type="entry name" value="Radical_SAM"/>
    <property type="match status" value="1"/>
</dbReference>
<evidence type="ECO:0000256" key="2">
    <source>
        <dbReference type="ARBA" id="ARBA00022485"/>
    </source>
</evidence>
<evidence type="ECO:0000259" key="16">
    <source>
        <dbReference type="PROSITE" id="PS51449"/>
    </source>
</evidence>
<dbReference type="FunFam" id="3.80.30.20:FF:000001">
    <property type="entry name" value="tRNA-2-methylthio-N(6)-dimethylallyladenosine synthase 2"/>
    <property type="match status" value="1"/>
</dbReference>
<dbReference type="Pfam" id="PF01938">
    <property type="entry name" value="TRAM"/>
    <property type="match status" value="1"/>
</dbReference>
<reference evidence="18 19" key="1">
    <citation type="submission" date="2019-03" db="EMBL/GenBank/DDBJ databases">
        <title>Genomic Encyclopedia of Type Strains, Phase IV (KMG-IV): sequencing the most valuable type-strain genomes for metagenomic binning, comparative biology and taxonomic classification.</title>
        <authorList>
            <person name="Goeker M."/>
        </authorList>
    </citation>
    <scope>NUCLEOTIDE SEQUENCE [LARGE SCALE GENOMIC DNA]</scope>
    <source>
        <strain evidence="18 19">DSM 1709</strain>
    </source>
</reference>
<name>A0A4R2M6T4_RUBGE</name>
<comment type="function">
    <text evidence="1 14">Catalyzes the methylthiolation of N6-(dimethylallyl)adenosine (i(6)A), leading to the formation of 2-methylthio-N6-(dimethylallyl)adenosine (ms(2)i(6)A) at position 37 in tRNAs that read codons beginning with uridine.</text>
</comment>
<feature type="domain" description="TRAM" evidence="15">
    <location>
        <begin position="376"/>
        <end position="442"/>
    </location>
</feature>
<dbReference type="InterPro" id="IPR007197">
    <property type="entry name" value="rSAM"/>
</dbReference>
<dbReference type="InterPro" id="IPR006638">
    <property type="entry name" value="Elp3/MiaA/NifB-like_rSAM"/>
</dbReference>
<comment type="caution">
    <text evidence="18">The sequence shown here is derived from an EMBL/GenBank/DDBJ whole genome shotgun (WGS) entry which is preliminary data.</text>
</comment>
<feature type="binding site" evidence="14">
    <location>
        <position position="48"/>
    </location>
    <ligand>
        <name>[4Fe-4S] cluster</name>
        <dbReference type="ChEBI" id="CHEBI:49883"/>
        <label>1</label>
    </ligand>
</feature>
<evidence type="ECO:0000256" key="14">
    <source>
        <dbReference type="HAMAP-Rule" id="MF_01864"/>
    </source>
</evidence>
<evidence type="ECO:0000256" key="10">
    <source>
        <dbReference type="ARBA" id="ARBA00033765"/>
    </source>
</evidence>
<evidence type="ECO:0000313" key="19">
    <source>
        <dbReference type="Proteomes" id="UP000295106"/>
    </source>
</evidence>
<evidence type="ECO:0000256" key="11">
    <source>
        <dbReference type="ARBA" id="ARBA00050926"/>
    </source>
</evidence>
<feature type="binding site" evidence="14">
    <location>
        <position position="161"/>
    </location>
    <ligand>
        <name>[4Fe-4S] cluster</name>
        <dbReference type="ChEBI" id="CHEBI:49883"/>
        <label>2</label>
        <note>4Fe-4S-S-AdoMet</note>
    </ligand>
</feature>
<comment type="catalytic activity">
    <reaction evidence="11">
        <text>N(6)-dimethylallyladenosine(37) in tRNA + (sulfur carrier)-SH + AH2 + S-adenosyl-L-methionine = 2-thio-N(6)-dimethylallyladenosine(37) in tRNA + (sulfur carrier)-H + 5'-deoxyadenosine + L-methionine + A + H(+)</text>
        <dbReference type="Rhea" id="RHEA:36339"/>
        <dbReference type="Rhea" id="RHEA-COMP:10375"/>
        <dbReference type="Rhea" id="RHEA-COMP:10377"/>
        <dbReference type="Rhea" id="RHEA-COMP:14737"/>
        <dbReference type="Rhea" id="RHEA-COMP:14739"/>
        <dbReference type="ChEBI" id="CHEBI:13193"/>
        <dbReference type="ChEBI" id="CHEBI:15378"/>
        <dbReference type="ChEBI" id="CHEBI:17319"/>
        <dbReference type="ChEBI" id="CHEBI:17499"/>
        <dbReference type="ChEBI" id="CHEBI:29917"/>
        <dbReference type="ChEBI" id="CHEBI:57844"/>
        <dbReference type="ChEBI" id="CHEBI:59789"/>
        <dbReference type="ChEBI" id="CHEBI:64428"/>
        <dbReference type="ChEBI" id="CHEBI:74415"/>
        <dbReference type="ChEBI" id="CHEBI:74416"/>
    </reaction>
    <physiologicalReaction direction="left-to-right" evidence="11">
        <dbReference type="Rhea" id="RHEA:36340"/>
    </physiologicalReaction>
</comment>
<evidence type="ECO:0000313" key="18">
    <source>
        <dbReference type="EMBL" id="TCP00595.1"/>
    </source>
</evidence>
<keyword evidence="6 14" id="KW-0819">tRNA processing</keyword>
<sequence>MKKVYIRTFGCQMNEYDSAKMADVLNAAGGYEPTDDPEQADLVLFNTCSVREKAQEKVFSDLGRVKHLKKKGVLIGVGGCVASQEGAAIIERAPYVDMVFGPQTLHRLPQMIAARSAERRPQVDISFPEIEKFDHLPPPRVEGASAFVSIMEGCSKYCTYCVVPYTRGEEVSRPFEDVLTEVADLADRGVKEVTLLGQNVNAYRGAMGESGEIADLALLLEYVAEVPGIERIRFTTSHPNEFTQRLIEAYGRIPKLVSHLHLPVQHGSDRILSAMKRGYTALEYKSTIRKLREQRPGISLSSDFIVGFPGETEDDFAKTMKLIDDVGYDASFSFVYSQRPGTPAAALDDDTPQELKLARLQTLQAAIEANVRRISASRVGTRQTILVEGPSKKNPQELMGRTECNRIVNFDGGPNPSRLIGRMLDVTITEALPHSLRGTPVLAD</sequence>
<keyword evidence="4 14" id="KW-0808">Transferase</keyword>
<evidence type="ECO:0000256" key="3">
    <source>
        <dbReference type="ARBA" id="ARBA00022490"/>
    </source>
</evidence>
<dbReference type="InterPro" id="IPR023404">
    <property type="entry name" value="rSAM_horseshoe"/>
</dbReference>
<gene>
    <name evidence="14" type="primary">miaB</name>
    <name evidence="18" type="ORF">EV684_11232</name>
</gene>
<dbReference type="PROSITE" id="PS51449">
    <property type="entry name" value="MTTASE_N"/>
    <property type="match status" value="1"/>
</dbReference>
<dbReference type="GeneID" id="99683370"/>
<proteinExistence type="inferred from homology"/>
<evidence type="ECO:0000256" key="9">
    <source>
        <dbReference type="ARBA" id="ARBA00023014"/>
    </source>
</evidence>
<organism evidence="18 19">
    <name type="scientific">Rubrivivax gelatinosus</name>
    <name type="common">Rhodocyclus gelatinosus</name>
    <name type="synonym">Rhodopseudomonas gelatinosa</name>
    <dbReference type="NCBI Taxonomy" id="28068"/>
    <lineage>
        <taxon>Bacteria</taxon>
        <taxon>Pseudomonadati</taxon>
        <taxon>Pseudomonadota</taxon>
        <taxon>Betaproteobacteria</taxon>
        <taxon>Burkholderiales</taxon>
        <taxon>Sphaerotilaceae</taxon>
        <taxon>Rubrivivax</taxon>
    </lineage>
</organism>
<accession>A0A4R2M6T4</accession>
<dbReference type="InterPro" id="IPR002792">
    <property type="entry name" value="TRAM_dom"/>
</dbReference>
<dbReference type="Gene3D" id="3.80.30.20">
    <property type="entry name" value="tm_1862 like domain"/>
    <property type="match status" value="1"/>
</dbReference>
<dbReference type="RefSeq" id="WP_132648647.1">
    <property type="nucleotide sequence ID" value="NZ_CP181386.1"/>
</dbReference>
<evidence type="ECO:0000256" key="12">
    <source>
        <dbReference type="ARBA" id="ARBA00052380"/>
    </source>
</evidence>
<feature type="binding site" evidence="14">
    <location>
        <position position="80"/>
    </location>
    <ligand>
        <name>[4Fe-4S] cluster</name>
        <dbReference type="ChEBI" id="CHEBI:49883"/>
        <label>1</label>
    </ligand>
</feature>
<dbReference type="CDD" id="cd01335">
    <property type="entry name" value="Radical_SAM"/>
    <property type="match status" value="1"/>
</dbReference>
<dbReference type="Pfam" id="PF00919">
    <property type="entry name" value="UPF0004"/>
    <property type="match status" value="1"/>
</dbReference>
<dbReference type="InterPro" id="IPR058240">
    <property type="entry name" value="rSAM_sf"/>
</dbReference>
<comment type="similarity">
    <text evidence="14">Belongs to the methylthiotransferase family. MiaB subfamily.</text>
</comment>
<evidence type="ECO:0000256" key="7">
    <source>
        <dbReference type="ARBA" id="ARBA00022723"/>
    </source>
</evidence>
<dbReference type="NCBIfam" id="TIGR01574">
    <property type="entry name" value="miaB-methiolase"/>
    <property type="match status" value="1"/>
</dbReference>
<dbReference type="SFLD" id="SFLDF00273">
    <property type="entry name" value="(dimethylallyl)adenosine_tRNA"/>
    <property type="match status" value="1"/>
</dbReference>
<feature type="binding site" evidence="14">
    <location>
        <position position="158"/>
    </location>
    <ligand>
        <name>[4Fe-4S] cluster</name>
        <dbReference type="ChEBI" id="CHEBI:49883"/>
        <label>2</label>
        <note>4Fe-4S-S-AdoMet</note>
    </ligand>
</feature>
<dbReference type="NCBIfam" id="TIGR00089">
    <property type="entry name" value="MiaB/RimO family radical SAM methylthiotransferase"/>
    <property type="match status" value="1"/>
</dbReference>
<evidence type="ECO:0000256" key="5">
    <source>
        <dbReference type="ARBA" id="ARBA00022691"/>
    </source>
</evidence>
<keyword evidence="3 14" id="KW-0963">Cytoplasm</keyword>
<dbReference type="PROSITE" id="PS01278">
    <property type="entry name" value="MTTASE_RADICAL"/>
    <property type="match status" value="1"/>
</dbReference>
<comment type="cofactor">
    <cofactor evidence="14">
        <name>[4Fe-4S] cluster</name>
        <dbReference type="ChEBI" id="CHEBI:49883"/>
    </cofactor>
    <text evidence="14">Binds 2 [4Fe-4S] clusters. One cluster is coordinated with 3 cysteines and an exchangeable S-adenosyl-L-methionine.</text>
</comment>
<dbReference type="GO" id="GO:0035597">
    <property type="term" value="F:tRNA-2-methylthio-N(6)-dimethylallyladenosine(37) synthase activity"/>
    <property type="evidence" value="ECO:0007669"/>
    <property type="project" value="UniProtKB-EC"/>
</dbReference>
<dbReference type="PANTHER" id="PTHR43020:SF2">
    <property type="entry name" value="MITOCHONDRIAL TRNA METHYLTHIOTRANSFERASE CDK5RAP1"/>
    <property type="match status" value="1"/>
</dbReference>
<dbReference type="SMART" id="SM00729">
    <property type="entry name" value="Elp3"/>
    <property type="match status" value="1"/>
</dbReference>